<gene>
    <name evidence="4" type="ORF">EV684_10350</name>
</gene>
<dbReference type="Proteomes" id="UP000295106">
    <property type="component" value="Unassembled WGS sequence"/>
</dbReference>
<dbReference type="PANTHER" id="PTHR37423:SF2">
    <property type="entry name" value="MEMBRANE-BOUND LYTIC MUREIN TRANSGLYCOSYLASE C"/>
    <property type="match status" value="1"/>
</dbReference>
<dbReference type="Pfam" id="PF13511">
    <property type="entry name" value="DUF4124"/>
    <property type="match status" value="1"/>
</dbReference>
<dbReference type="InterPro" id="IPR008258">
    <property type="entry name" value="Transglycosylase_SLT_dom_1"/>
</dbReference>
<dbReference type="EMBL" id="SLXD01000003">
    <property type="protein sequence ID" value="TCP03805.1"/>
    <property type="molecule type" value="Genomic_DNA"/>
</dbReference>
<name>A0A4R2MEZ3_RUBGE</name>
<dbReference type="SUPFAM" id="SSF53955">
    <property type="entry name" value="Lysozyme-like"/>
    <property type="match status" value="1"/>
</dbReference>
<comment type="similarity">
    <text evidence="1">Belongs to the transglycosylase Slt family.</text>
</comment>
<evidence type="ECO:0000256" key="1">
    <source>
        <dbReference type="ARBA" id="ARBA00007734"/>
    </source>
</evidence>
<evidence type="ECO:0000313" key="5">
    <source>
        <dbReference type="Proteomes" id="UP000295106"/>
    </source>
</evidence>
<dbReference type="InterPro" id="IPR025392">
    <property type="entry name" value="DUF4124"/>
</dbReference>
<dbReference type="Gene3D" id="1.10.530.10">
    <property type="match status" value="1"/>
</dbReference>
<protein>
    <submittedName>
        <fullName evidence="4">Uncharacterized protein DUF4124</fullName>
    </submittedName>
</protein>
<dbReference type="Pfam" id="PF01464">
    <property type="entry name" value="SLT"/>
    <property type="match status" value="1"/>
</dbReference>
<dbReference type="InterPro" id="IPR023346">
    <property type="entry name" value="Lysozyme-like_dom_sf"/>
</dbReference>
<evidence type="ECO:0000259" key="2">
    <source>
        <dbReference type="Pfam" id="PF01464"/>
    </source>
</evidence>
<dbReference type="PANTHER" id="PTHR37423">
    <property type="entry name" value="SOLUBLE LYTIC MUREIN TRANSGLYCOSYLASE-RELATED"/>
    <property type="match status" value="1"/>
</dbReference>
<dbReference type="CDD" id="cd00254">
    <property type="entry name" value="LT-like"/>
    <property type="match status" value="1"/>
</dbReference>
<dbReference type="AlphaFoldDB" id="A0A4R2MEZ3"/>
<evidence type="ECO:0000313" key="4">
    <source>
        <dbReference type="EMBL" id="TCP03805.1"/>
    </source>
</evidence>
<proteinExistence type="inferred from homology"/>
<evidence type="ECO:0000259" key="3">
    <source>
        <dbReference type="Pfam" id="PF13511"/>
    </source>
</evidence>
<reference evidence="4 5" key="1">
    <citation type="submission" date="2019-03" db="EMBL/GenBank/DDBJ databases">
        <title>Genomic Encyclopedia of Type Strains, Phase IV (KMG-IV): sequencing the most valuable type-strain genomes for metagenomic binning, comparative biology and taxonomic classification.</title>
        <authorList>
            <person name="Goeker M."/>
        </authorList>
    </citation>
    <scope>NUCLEOTIDE SEQUENCE [LARGE SCALE GENOMIC DNA]</scope>
    <source>
        <strain evidence="4 5">DSM 1709</strain>
    </source>
</reference>
<organism evidence="4 5">
    <name type="scientific">Rubrivivax gelatinosus</name>
    <name type="common">Rhodocyclus gelatinosus</name>
    <name type="synonym">Rhodopseudomonas gelatinosa</name>
    <dbReference type="NCBI Taxonomy" id="28068"/>
    <lineage>
        <taxon>Bacteria</taxon>
        <taxon>Pseudomonadati</taxon>
        <taxon>Pseudomonadota</taxon>
        <taxon>Betaproteobacteria</taxon>
        <taxon>Burkholderiales</taxon>
        <taxon>Sphaerotilaceae</taxon>
        <taxon>Rubrivivax</taxon>
    </lineage>
</organism>
<comment type="caution">
    <text evidence="4">The sequence shown here is derived from an EMBL/GenBank/DDBJ whole genome shotgun (WGS) entry which is preliminary data.</text>
</comment>
<feature type="domain" description="DUF4124" evidence="3">
    <location>
        <begin position="58"/>
        <end position="86"/>
    </location>
</feature>
<feature type="domain" description="Transglycosylase SLT" evidence="2">
    <location>
        <begin position="132"/>
        <end position="238"/>
    </location>
</feature>
<sequence>MHDLPKPPAAPGGFLLGRAELHRVHGGVRTIAARCAAYDAAIVSRSRLSRLRPVALSLLLAAGSGAHAELWGYVDAQGVAHFASRAVDSRYRLVHADTASTGPRVPGKRDGADALLTWMEIAPEAKALVPWVREAARAHGVDAELLTAVIAVESGFRRDAVSPRGAIGLMQITAVTGDRYATPAERRQPAAERLFDARTNIHTGARMLADLTRRYGHIELALAAWNAGEGTVRRHGGLPRLAETRAHVHLVLELYWALLQRSQAARATRLALG</sequence>
<accession>A0A4R2MEZ3</accession>